<dbReference type="InterPro" id="IPR011333">
    <property type="entry name" value="SKP1/BTB/POZ_sf"/>
</dbReference>
<dbReference type="CDD" id="cd18186">
    <property type="entry name" value="BTB_POZ_ZBTB_KLHL-like"/>
    <property type="match status" value="1"/>
</dbReference>
<comment type="caution">
    <text evidence="2">The sequence shown here is derived from an EMBL/GenBank/DDBJ whole genome shotgun (WGS) entry which is preliminary data.</text>
</comment>
<organism evidence="2 3">
    <name type="scientific">Aspergillus pseudoustus</name>
    <dbReference type="NCBI Taxonomy" id="1810923"/>
    <lineage>
        <taxon>Eukaryota</taxon>
        <taxon>Fungi</taxon>
        <taxon>Dikarya</taxon>
        <taxon>Ascomycota</taxon>
        <taxon>Pezizomycotina</taxon>
        <taxon>Eurotiomycetes</taxon>
        <taxon>Eurotiomycetidae</taxon>
        <taxon>Eurotiales</taxon>
        <taxon>Aspergillaceae</taxon>
        <taxon>Aspergillus</taxon>
        <taxon>Aspergillus subgen. Nidulantes</taxon>
    </lineage>
</organism>
<dbReference type="Proteomes" id="UP001610446">
    <property type="component" value="Unassembled WGS sequence"/>
</dbReference>
<gene>
    <name evidence="2" type="ORF">BJY01DRAFT_105586</name>
</gene>
<dbReference type="Pfam" id="PF00651">
    <property type="entry name" value="BTB"/>
    <property type="match status" value="1"/>
</dbReference>
<sequence length="255" mass="29040">MSSDQPMTVKIKAEAMEADENEGDLTRSIQRYFQTSTFSDLTIITKDQKFEVHKLIVCGQSEFFSRLFNHNWKEVTENVITLEDDDPRALEAMIHFFYGFNYDSSGSDQGRTSPMLFNVKVYQIGDKYGIPNLKAQAKEKFSVAIKTCWDMDDFPAAITSAYSTTSSADRGLRDLLVSTSLEHINDLLKNDDFKQALGETLGFAADLVQRQDHPVSTITYHCPKCDMNWGLQSSGKVQYCPLCSYSIDWRRNVKK</sequence>
<dbReference type="SUPFAM" id="SSF54695">
    <property type="entry name" value="POZ domain"/>
    <property type="match status" value="1"/>
</dbReference>
<dbReference type="Gene3D" id="3.30.710.10">
    <property type="entry name" value="Potassium Channel Kv1.1, Chain A"/>
    <property type="match status" value="1"/>
</dbReference>
<dbReference type="SMART" id="SM00225">
    <property type="entry name" value="BTB"/>
    <property type="match status" value="1"/>
</dbReference>
<dbReference type="EMBL" id="JBFXLU010000272">
    <property type="protein sequence ID" value="KAL2831921.1"/>
    <property type="molecule type" value="Genomic_DNA"/>
</dbReference>
<dbReference type="PANTHER" id="PTHR47843">
    <property type="entry name" value="BTB DOMAIN-CONTAINING PROTEIN-RELATED"/>
    <property type="match status" value="1"/>
</dbReference>
<evidence type="ECO:0000313" key="3">
    <source>
        <dbReference type="Proteomes" id="UP001610446"/>
    </source>
</evidence>
<proteinExistence type="predicted"/>
<dbReference type="PANTHER" id="PTHR47843:SF5">
    <property type="entry name" value="BTB_POZ DOMAIN PROTEIN"/>
    <property type="match status" value="1"/>
</dbReference>
<accession>A0ABR4IVY3</accession>
<evidence type="ECO:0000313" key="2">
    <source>
        <dbReference type="EMBL" id="KAL2831921.1"/>
    </source>
</evidence>
<evidence type="ECO:0000259" key="1">
    <source>
        <dbReference type="PROSITE" id="PS50097"/>
    </source>
</evidence>
<dbReference type="InterPro" id="IPR000210">
    <property type="entry name" value="BTB/POZ_dom"/>
</dbReference>
<feature type="domain" description="BTB" evidence="1">
    <location>
        <begin position="39"/>
        <end position="98"/>
    </location>
</feature>
<name>A0ABR4IVY3_9EURO</name>
<reference evidence="2 3" key="1">
    <citation type="submission" date="2024-07" db="EMBL/GenBank/DDBJ databases">
        <title>Section-level genome sequencing and comparative genomics of Aspergillus sections Usti and Cavernicolus.</title>
        <authorList>
            <consortium name="Lawrence Berkeley National Laboratory"/>
            <person name="Nybo J.L."/>
            <person name="Vesth T.C."/>
            <person name="Theobald S."/>
            <person name="Frisvad J.C."/>
            <person name="Larsen T.O."/>
            <person name="Kjaerboelling I."/>
            <person name="Rothschild-Mancinelli K."/>
            <person name="Lyhne E.K."/>
            <person name="Kogle M.E."/>
            <person name="Barry K."/>
            <person name="Clum A."/>
            <person name="Na H."/>
            <person name="Ledsgaard L."/>
            <person name="Lin J."/>
            <person name="Lipzen A."/>
            <person name="Kuo A."/>
            <person name="Riley R."/>
            <person name="Mondo S."/>
            <person name="Labutti K."/>
            <person name="Haridas S."/>
            <person name="Pangalinan J."/>
            <person name="Salamov A.A."/>
            <person name="Simmons B.A."/>
            <person name="Magnuson J.K."/>
            <person name="Chen J."/>
            <person name="Drula E."/>
            <person name="Henrissat B."/>
            <person name="Wiebenga A."/>
            <person name="Lubbers R.J."/>
            <person name="Gomes A.C."/>
            <person name="Makela M.R."/>
            <person name="Stajich J."/>
            <person name="Grigoriev I.V."/>
            <person name="Mortensen U.H."/>
            <person name="De Vries R.P."/>
            <person name="Baker S.E."/>
            <person name="Andersen M.R."/>
        </authorList>
    </citation>
    <scope>NUCLEOTIDE SEQUENCE [LARGE SCALE GENOMIC DNA]</scope>
    <source>
        <strain evidence="2 3">CBS 123904</strain>
    </source>
</reference>
<dbReference type="PROSITE" id="PS50097">
    <property type="entry name" value="BTB"/>
    <property type="match status" value="1"/>
</dbReference>
<keyword evidence="3" id="KW-1185">Reference proteome</keyword>
<protein>
    <submittedName>
        <fullName evidence="2">BTB/POZ protein</fullName>
    </submittedName>
</protein>